<feature type="chain" id="PRO_5043349870" evidence="1">
    <location>
        <begin position="29"/>
        <end position="102"/>
    </location>
</feature>
<sequence>MQALNFLVAMQALLDLPVTMQVLNLSQGAHITSRDSIVIPIQYSASERISRHLDLGALAMKEGGKAMDGDVLDGDIEHEQHGAGSTLFYIVVVHCYENLKGK</sequence>
<proteinExistence type="predicted"/>
<dbReference type="Proteomes" id="UP000685013">
    <property type="component" value="Chromosome 8"/>
</dbReference>
<keyword evidence="3" id="KW-1185">Reference proteome</keyword>
<evidence type="ECO:0000256" key="1">
    <source>
        <dbReference type="SAM" id="SignalP"/>
    </source>
</evidence>
<keyword evidence="1" id="KW-0732">Signal</keyword>
<feature type="signal peptide" evidence="1">
    <location>
        <begin position="1"/>
        <end position="28"/>
    </location>
</feature>
<dbReference type="EMBL" id="JAGKQH010000008">
    <property type="protein sequence ID" value="KAG6593422.1"/>
    <property type="molecule type" value="Genomic_DNA"/>
</dbReference>
<reference evidence="2 3" key="1">
    <citation type="journal article" date="2021" name="Hortic Res">
        <title>The domestication of Cucurbita argyrosperma as revealed by the genome of its wild relative.</title>
        <authorList>
            <person name="Barrera-Redondo J."/>
            <person name="Sanchez-de la Vega G."/>
            <person name="Aguirre-Liguori J.A."/>
            <person name="Castellanos-Morales G."/>
            <person name="Gutierrez-Guerrero Y.T."/>
            <person name="Aguirre-Dugua X."/>
            <person name="Aguirre-Planter E."/>
            <person name="Tenaillon M.I."/>
            <person name="Lira-Saade R."/>
            <person name="Eguiarte L.E."/>
        </authorList>
    </citation>
    <scope>NUCLEOTIDE SEQUENCE [LARGE SCALE GENOMIC DNA]</scope>
    <source>
        <strain evidence="2">JBR-2021</strain>
    </source>
</reference>
<feature type="non-terminal residue" evidence="2">
    <location>
        <position position="1"/>
    </location>
</feature>
<dbReference type="AlphaFoldDB" id="A0AAV6N9S1"/>
<organism evidence="2 3">
    <name type="scientific">Cucurbita argyrosperma subsp. sororia</name>
    <dbReference type="NCBI Taxonomy" id="37648"/>
    <lineage>
        <taxon>Eukaryota</taxon>
        <taxon>Viridiplantae</taxon>
        <taxon>Streptophyta</taxon>
        <taxon>Embryophyta</taxon>
        <taxon>Tracheophyta</taxon>
        <taxon>Spermatophyta</taxon>
        <taxon>Magnoliopsida</taxon>
        <taxon>eudicotyledons</taxon>
        <taxon>Gunneridae</taxon>
        <taxon>Pentapetalae</taxon>
        <taxon>rosids</taxon>
        <taxon>fabids</taxon>
        <taxon>Cucurbitales</taxon>
        <taxon>Cucurbitaceae</taxon>
        <taxon>Cucurbiteae</taxon>
        <taxon>Cucurbita</taxon>
    </lineage>
</organism>
<protein>
    <submittedName>
        <fullName evidence="2">Uncharacterized protein</fullName>
    </submittedName>
</protein>
<evidence type="ECO:0000313" key="2">
    <source>
        <dbReference type="EMBL" id="KAG6593422.1"/>
    </source>
</evidence>
<evidence type="ECO:0000313" key="3">
    <source>
        <dbReference type="Proteomes" id="UP000685013"/>
    </source>
</evidence>
<name>A0AAV6N9S1_9ROSI</name>
<comment type="caution">
    <text evidence="2">The sequence shown here is derived from an EMBL/GenBank/DDBJ whole genome shotgun (WGS) entry which is preliminary data.</text>
</comment>
<accession>A0AAV6N9S1</accession>
<gene>
    <name evidence="2" type="ORF">SDJN03_12898</name>
</gene>